<dbReference type="Pfam" id="PF13279">
    <property type="entry name" value="4HBT_2"/>
    <property type="match status" value="1"/>
</dbReference>
<dbReference type="PIRSF" id="PIRSF003230">
    <property type="entry name" value="YbgC"/>
    <property type="match status" value="1"/>
</dbReference>
<dbReference type="CDD" id="cd00586">
    <property type="entry name" value="4HBT"/>
    <property type="match status" value="1"/>
</dbReference>
<dbReference type="Proteomes" id="UP001224392">
    <property type="component" value="Unassembled WGS sequence"/>
</dbReference>
<dbReference type="PANTHER" id="PTHR31793:SF37">
    <property type="entry name" value="ACYL-COA THIOESTER HYDROLASE YBGC"/>
    <property type="match status" value="1"/>
</dbReference>
<protein>
    <submittedName>
        <fullName evidence="3">Tol-pal system-associated acyl-CoA thioesterase</fullName>
    </submittedName>
</protein>
<dbReference type="PANTHER" id="PTHR31793">
    <property type="entry name" value="4-HYDROXYBENZOYL-COA THIOESTERASE FAMILY MEMBER"/>
    <property type="match status" value="1"/>
</dbReference>
<accession>A0ABQ6LYS6</accession>
<reference evidence="3 4" key="1">
    <citation type="submission" date="2023-04" db="EMBL/GenBank/DDBJ databases">
        <title>Marinobulbifer ophiurae gen. nov., sp. Nov., isolate from tissue of brittle star Ophioplocus japonicus.</title>
        <authorList>
            <person name="Kawano K."/>
            <person name="Sawayama S."/>
            <person name="Nakagawa S."/>
        </authorList>
    </citation>
    <scope>NUCLEOTIDE SEQUENCE [LARGE SCALE GENOMIC DNA]</scope>
    <source>
        <strain evidence="3 4">NKW57</strain>
    </source>
</reference>
<dbReference type="InterPro" id="IPR029069">
    <property type="entry name" value="HotDog_dom_sf"/>
</dbReference>
<dbReference type="SUPFAM" id="SSF54637">
    <property type="entry name" value="Thioesterase/thiol ester dehydrase-isomerase"/>
    <property type="match status" value="1"/>
</dbReference>
<dbReference type="RefSeq" id="WP_285763877.1">
    <property type="nucleotide sequence ID" value="NZ_BSYJ01000003.1"/>
</dbReference>
<name>A0ABQ6LYS6_9GAMM</name>
<comment type="caution">
    <text evidence="3">The sequence shown here is derived from an EMBL/GenBank/DDBJ whole genome shotgun (WGS) entry which is preliminary data.</text>
</comment>
<keyword evidence="4" id="KW-1185">Reference proteome</keyword>
<evidence type="ECO:0000313" key="4">
    <source>
        <dbReference type="Proteomes" id="UP001224392"/>
    </source>
</evidence>
<evidence type="ECO:0000256" key="2">
    <source>
        <dbReference type="ARBA" id="ARBA00022801"/>
    </source>
</evidence>
<dbReference type="Gene3D" id="3.10.129.10">
    <property type="entry name" value="Hotdog Thioesterase"/>
    <property type="match status" value="1"/>
</dbReference>
<dbReference type="NCBIfam" id="TIGR02799">
    <property type="entry name" value="thio_ybgC"/>
    <property type="match status" value="1"/>
</dbReference>
<sequence>MSETFSIPVRVYIEDTDVGGIVYYVNYLKFMERARTELLRSLGYGKAAMPQAGLLMVVHSANIEYLKSAQLDDELQVTAHIARLGRATVVFEQGVLRGEERIATATVKVACIDAGSRKPTPLPKDMYANLKRFN</sequence>
<evidence type="ECO:0000256" key="1">
    <source>
        <dbReference type="ARBA" id="ARBA00005953"/>
    </source>
</evidence>
<proteinExistence type="inferred from homology"/>
<dbReference type="NCBIfam" id="TIGR00051">
    <property type="entry name" value="YbgC/FadM family acyl-CoA thioesterase"/>
    <property type="match status" value="1"/>
</dbReference>
<keyword evidence="2" id="KW-0378">Hydrolase</keyword>
<gene>
    <name evidence="3" type="primary">ybgC</name>
    <name evidence="3" type="ORF">MNKW57_15630</name>
</gene>
<dbReference type="InterPro" id="IPR014166">
    <property type="entry name" value="Tol-Pal_acyl-CoA_thioesterase"/>
</dbReference>
<comment type="similarity">
    <text evidence="1">Belongs to the 4-hydroxybenzoyl-CoA thioesterase family.</text>
</comment>
<dbReference type="InterPro" id="IPR050563">
    <property type="entry name" value="4-hydroxybenzoyl-CoA_TE"/>
</dbReference>
<dbReference type="EMBL" id="BSYJ01000003">
    <property type="protein sequence ID" value="GMG87242.1"/>
    <property type="molecule type" value="Genomic_DNA"/>
</dbReference>
<dbReference type="InterPro" id="IPR006684">
    <property type="entry name" value="YbgC/YbaW"/>
</dbReference>
<organism evidence="3 4">
    <name type="scientific">Biformimicrobium ophioploci</name>
    <dbReference type="NCBI Taxonomy" id="3036711"/>
    <lineage>
        <taxon>Bacteria</taxon>
        <taxon>Pseudomonadati</taxon>
        <taxon>Pseudomonadota</taxon>
        <taxon>Gammaproteobacteria</taxon>
        <taxon>Cellvibrionales</taxon>
        <taxon>Microbulbiferaceae</taxon>
        <taxon>Biformimicrobium</taxon>
    </lineage>
</organism>
<evidence type="ECO:0000313" key="3">
    <source>
        <dbReference type="EMBL" id="GMG87242.1"/>
    </source>
</evidence>